<feature type="compositionally biased region" description="Basic and acidic residues" evidence="1">
    <location>
        <begin position="47"/>
        <end position="73"/>
    </location>
</feature>
<reference evidence="3 4" key="1">
    <citation type="submission" date="2019-02" db="EMBL/GenBank/DDBJ databases">
        <title>Deep-cultivation of Planctomycetes and their phenomic and genomic characterization uncovers novel biology.</title>
        <authorList>
            <person name="Wiegand S."/>
            <person name="Jogler M."/>
            <person name="Boedeker C."/>
            <person name="Pinto D."/>
            <person name="Vollmers J."/>
            <person name="Rivas-Marin E."/>
            <person name="Kohn T."/>
            <person name="Peeters S.H."/>
            <person name="Heuer A."/>
            <person name="Rast P."/>
            <person name="Oberbeckmann S."/>
            <person name="Bunk B."/>
            <person name="Jeske O."/>
            <person name="Meyerdierks A."/>
            <person name="Storesund J.E."/>
            <person name="Kallscheuer N."/>
            <person name="Luecker S."/>
            <person name="Lage O.M."/>
            <person name="Pohl T."/>
            <person name="Merkel B.J."/>
            <person name="Hornburger P."/>
            <person name="Mueller R.-W."/>
            <person name="Bruemmer F."/>
            <person name="Labrenz M."/>
            <person name="Spormann A.M."/>
            <person name="Op den Camp H."/>
            <person name="Overmann J."/>
            <person name="Amann R."/>
            <person name="Jetten M.S.M."/>
            <person name="Mascher T."/>
            <person name="Medema M.H."/>
            <person name="Devos D.P."/>
            <person name="Kaster A.-K."/>
            <person name="Ovreas L."/>
            <person name="Rohde M."/>
            <person name="Galperin M.Y."/>
            <person name="Jogler C."/>
        </authorList>
    </citation>
    <scope>NUCLEOTIDE SEQUENCE [LARGE SCALE GENOMIC DNA]</scope>
    <source>
        <strain evidence="3 4">CA12</strain>
    </source>
</reference>
<dbReference type="AlphaFoldDB" id="A0A517PA86"/>
<dbReference type="Proteomes" id="UP000318741">
    <property type="component" value="Chromosome"/>
</dbReference>
<feature type="region of interest" description="Disordered" evidence="1">
    <location>
        <begin position="43"/>
        <end position="73"/>
    </location>
</feature>
<feature type="chain" id="PRO_5022170082" description="Secreted protein" evidence="2">
    <location>
        <begin position="27"/>
        <end position="73"/>
    </location>
</feature>
<dbReference type="EMBL" id="CP036265">
    <property type="protein sequence ID" value="QDT16290.1"/>
    <property type="molecule type" value="Genomic_DNA"/>
</dbReference>
<proteinExistence type="predicted"/>
<gene>
    <name evidence="3" type="ORF">CA12_23910</name>
</gene>
<dbReference type="KEGG" id="acaf:CA12_23910"/>
<evidence type="ECO:0000313" key="4">
    <source>
        <dbReference type="Proteomes" id="UP000318741"/>
    </source>
</evidence>
<evidence type="ECO:0000313" key="3">
    <source>
        <dbReference type="EMBL" id="QDT16290.1"/>
    </source>
</evidence>
<dbReference type="RefSeq" id="WP_145359135.1">
    <property type="nucleotide sequence ID" value="NZ_CP036265.1"/>
</dbReference>
<evidence type="ECO:0000256" key="2">
    <source>
        <dbReference type="SAM" id="SignalP"/>
    </source>
</evidence>
<organism evidence="3 4">
    <name type="scientific">Alienimonas californiensis</name>
    <dbReference type="NCBI Taxonomy" id="2527989"/>
    <lineage>
        <taxon>Bacteria</taxon>
        <taxon>Pseudomonadati</taxon>
        <taxon>Planctomycetota</taxon>
        <taxon>Planctomycetia</taxon>
        <taxon>Planctomycetales</taxon>
        <taxon>Planctomycetaceae</taxon>
        <taxon>Alienimonas</taxon>
    </lineage>
</organism>
<keyword evidence="4" id="KW-1185">Reference proteome</keyword>
<name>A0A517PA86_9PLAN</name>
<evidence type="ECO:0008006" key="5">
    <source>
        <dbReference type="Google" id="ProtNLM"/>
    </source>
</evidence>
<sequence length="73" mass="8013" precursor="true">MTLPKFAVIKPTAVRFAAFSSICLLAGALAGCGGVESGQVQLDPATEQERAAQNEENDRLYEEQMRQEARENR</sequence>
<accession>A0A517PA86</accession>
<keyword evidence="2" id="KW-0732">Signal</keyword>
<feature type="signal peptide" evidence="2">
    <location>
        <begin position="1"/>
        <end position="26"/>
    </location>
</feature>
<evidence type="ECO:0000256" key="1">
    <source>
        <dbReference type="SAM" id="MobiDB-lite"/>
    </source>
</evidence>
<dbReference type="PROSITE" id="PS51257">
    <property type="entry name" value="PROKAR_LIPOPROTEIN"/>
    <property type="match status" value="1"/>
</dbReference>
<protein>
    <recommendedName>
        <fullName evidence="5">Secreted protein</fullName>
    </recommendedName>
</protein>